<evidence type="ECO:0000313" key="2">
    <source>
        <dbReference type="EMBL" id="ENN74110.1"/>
    </source>
</evidence>
<dbReference type="AlphaFoldDB" id="N6TXT8"/>
<gene>
    <name evidence="3" type="ORF">D910_11521</name>
    <name evidence="2" type="ORF">YQE_09083</name>
</gene>
<dbReference type="InterPro" id="IPR057986">
    <property type="entry name" value="TPR_Rlf/292/654"/>
</dbReference>
<name>N6TXT8_DENPD</name>
<feature type="domain" description="Zinc finger protein Rlf/292/654 TPR repeats" evidence="1">
    <location>
        <begin position="211"/>
        <end position="362"/>
    </location>
</feature>
<proteinExistence type="predicted"/>
<dbReference type="Proteomes" id="UP000030742">
    <property type="component" value="Unassembled WGS sequence"/>
</dbReference>
<accession>N6TXT8</accession>
<dbReference type="EMBL" id="KB632384">
    <property type="protein sequence ID" value="ERL94240.1"/>
    <property type="molecule type" value="Genomic_DNA"/>
</dbReference>
<dbReference type="OrthoDB" id="6427254at2759"/>
<dbReference type="HOGENOM" id="CLU_736230_0_0_1"/>
<organism evidence="2">
    <name type="scientific">Dendroctonus ponderosae</name>
    <name type="common">Mountain pine beetle</name>
    <dbReference type="NCBI Taxonomy" id="77166"/>
    <lineage>
        <taxon>Eukaryota</taxon>
        <taxon>Metazoa</taxon>
        <taxon>Ecdysozoa</taxon>
        <taxon>Arthropoda</taxon>
        <taxon>Hexapoda</taxon>
        <taxon>Insecta</taxon>
        <taxon>Pterygota</taxon>
        <taxon>Neoptera</taxon>
        <taxon>Endopterygota</taxon>
        <taxon>Coleoptera</taxon>
        <taxon>Polyphaga</taxon>
        <taxon>Cucujiformia</taxon>
        <taxon>Curculionidae</taxon>
        <taxon>Scolytinae</taxon>
        <taxon>Dendroctonus</taxon>
    </lineage>
</organism>
<dbReference type="Pfam" id="PF25580">
    <property type="entry name" value="TPR_Rlf"/>
    <property type="match status" value="1"/>
</dbReference>
<protein>
    <recommendedName>
        <fullName evidence="1">Zinc finger protein Rlf/292/654 TPR repeats domain-containing protein</fullName>
    </recommendedName>
</protein>
<reference evidence="2 4" key="1">
    <citation type="journal article" date="2013" name="Genome Biol.">
        <title>Draft genome of the mountain pine beetle, Dendroctonus ponderosae Hopkins, a major forest pest.</title>
        <authorList>
            <person name="Keeling C.I."/>
            <person name="Yuen M.M."/>
            <person name="Liao N.Y."/>
            <person name="Docking T.R."/>
            <person name="Chan S.K."/>
            <person name="Taylor G.A."/>
            <person name="Palmquist D.L."/>
            <person name="Jackman S.D."/>
            <person name="Nguyen A."/>
            <person name="Li M."/>
            <person name="Henderson H."/>
            <person name="Janes J.K."/>
            <person name="Zhao Y."/>
            <person name="Pandoh P."/>
            <person name="Moore R."/>
            <person name="Sperling F.A."/>
            <person name="Huber D.P."/>
            <person name="Birol I."/>
            <person name="Jones S.J."/>
            <person name="Bohlmann J."/>
        </authorList>
    </citation>
    <scope>NUCLEOTIDE SEQUENCE</scope>
</reference>
<feature type="non-terminal residue" evidence="2">
    <location>
        <position position="1"/>
    </location>
</feature>
<evidence type="ECO:0000259" key="1">
    <source>
        <dbReference type="Pfam" id="PF25580"/>
    </source>
</evidence>
<sequence length="376" mass="44290">MASQEEDNKLECISNVNKDQERYYLNVYKRYEFILNDKSEQFEHKVQSLIDVWKSISELNFSQFDIKYIIHIIDWAKLHALNIVLTGEWRSTKEIEFFCVETAYLVSVRLKKLCENHCEDLALNLVTNFLKCKKQATIQNFSLNATETQLWFIFDIYMALLYKFQDKDKIFEQFQNLQLAEGVQLIKRFSKKRVKISKIWRNCHKIAIFGSRYFLSKALMSYNTDLRELLTDLLKTYLALSNTDVLLQEFVLSVRNLTNLADAEGLCVMCEIIHREAAEKLRHFAIEMYIRALTTDMNELERLKHVNEDVKMKLTTSRLAHTFSNLTDLLDDHVKVARECILTAFSLEPTKERLKRIEELAKRSGFPVLDTGKIYT</sequence>
<evidence type="ECO:0000313" key="4">
    <source>
        <dbReference type="Proteomes" id="UP000030742"/>
    </source>
</evidence>
<evidence type="ECO:0000313" key="3">
    <source>
        <dbReference type="EMBL" id="ERL94240.1"/>
    </source>
</evidence>
<dbReference type="EMBL" id="KB741077">
    <property type="protein sequence ID" value="ENN74110.1"/>
    <property type="molecule type" value="Genomic_DNA"/>
</dbReference>